<keyword evidence="3" id="KW-1185">Reference proteome</keyword>
<evidence type="ECO:0000313" key="3">
    <source>
        <dbReference type="Proteomes" id="UP000816034"/>
    </source>
</evidence>
<evidence type="ECO:0000313" key="2">
    <source>
        <dbReference type="EMBL" id="KAG2374278.1"/>
    </source>
</evidence>
<feature type="domain" description="DUF4116" evidence="1">
    <location>
        <begin position="473"/>
        <end position="521"/>
    </location>
</feature>
<dbReference type="Proteomes" id="UP000816034">
    <property type="component" value="Unassembled WGS sequence"/>
</dbReference>
<dbReference type="Pfam" id="PF13475">
    <property type="entry name" value="DUF4116"/>
    <property type="match status" value="6"/>
</dbReference>
<sequence length="562" mass="65112">MFLLPSSSEHDHQEGKNILIKLFKNGVLDFSKASEVVKQDREIAHQILDHDPTSFQYLSDSLKNDHDIAWKAVSLNGSNFQYCCEEFRNDKSWMMKALESPNGYCMLQYASEQLRNDEQVVMNAVSKNGDSLKYVSEELKQNKQVVLQAVSNDGLALKYAPENLENQNPLFPKQDRTVVMKAVKNDGMALKFASPELCQDREIVLQAVKNYGQVLQFAHDDLKNDLTVVLTAVKQGVLNGSAWCEPESVIQYASRELRNNREAMLKLLKYEASYLIANEDCRAQFETDPEIILQYHSSPYRMYGFGFDKLDESLKSNKKFVKKFLKLVPNEITQASEEIQRDRSFMLELLQETKRSFLSQVPKCYENDKDFILKALELKSLNLSEIPQHLQHDKEFMMQAVMYYTRHPIRREKLIPELWRDKTFMLAFISKDPFILITAHEEIRNDPQIILTALETCPNPLLFNYASSQLKRNRLFVLKILDLCGACLNYVDEELKMDREVVIRAIMQDGNSLKFAHESLRRMKDLTLRALDQKRTLFTVVHESLTCDKDVLMKIANQAKGW</sequence>
<dbReference type="InterPro" id="IPR025197">
    <property type="entry name" value="DUF4116"/>
</dbReference>
<gene>
    <name evidence="2" type="ORF">C9374_010848</name>
</gene>
<comment type="caution">
    <text evidence="2">The sequence shown here is derived from an EMBL/GenBank/DDBJ whole genome shotgun (WGS) entry which is preliminary data.</text>
</comment>
<reference evidence="2 3" key="1">
    <citation type="journal article" date="2018" name="BMC Genomics">
        <title>The genome of Naegleria lovaniensis, the basis for a comparative approach to unravel pathogenicity factors of the human pathogenic amoeba N. fowleri.</title>
        <authorList>
            <person name="Liechti N."/>
            <person name="Schurch N."/>
            <person name="Bruggmann R."/>
            <person name="Wittwer M."/>
        </authorList>
    </citation>
    <scope>NUCLEOTIDE SEQUENCE [LARGE SCALE GENOMIC DNA]</scope>
    <source>
        <strain evidence="2 3">ATCC 30569</strain>
    </source>
</reference>
<feature type="domain" description="DUF4116" evidence="1">
    <location>
        <begin position="40"/>
        <end position="88"/>
    </location>
</feature>
<dbReference type="RefSeq" id="XP_044543452.1">
    <property type="nucleotide sequence ID" value="XM_044686437.1"/>
</dbReference>
<evidence type="ECO:0000259" key="1">
    <source>
        <dbReference type="Pfam" id="PF13475"/>
    </source>
</evidence>
<dbReference type="GeneID" id="68103302"/>
<proteinExistence type="predicted"/>
<feature type="domain" description="DUF4116" evidence="1">
    <location>
        <begin position="175"/>
        <end position="223"/>
    </location>
</feature>
<protein>
    <recommendedName>
        <fullName evidence="1">DUF4116 domain-containing protein</fullName>
    </recommendedName>
</protein>
<feature type="domain" description="DUF4116" evidence="1">
    <location>
        <begin position="421"/>
        <end position="471"/>
    </location>
</feature>
<dbReference type="EMBL" id="PYSW02000046">
    <property type="protein sequence ID" value="KAG2374278.1"/>
    <property type="molecule type" value="Genomic_DNA"/>
</dbReference>
<dbReference type="AlphaFoldDB" id="A0AA88GG54"/>
<accession>A0AA88GG54</accession>
<organism evidence="2 3">
    <name type="scientific">Naegleria lovaniensis</name>
    <name type="common">Amoeba</name>
    <dbReference type="NCBI Taxonomy" id="51637"/>
    <lineage>
        <taxon>Eukaryota</taxon>
        <taxon>Discoba</taxon>
        <taxon>Heterolobosea</taxon>
        <taxon>Tetramitia</taxon>
        <taxon>Eutetramitia</taxon>
        <taxon>Vahlkampfiidae</taxon>
        <taxon>Naegleria</taxon>
    </lineage>
</organism>
<feature type="domain" description="DUF4116" evidence="1">
    <location>
        <begin position="368"/>
        <end position="403"/>
    </location>
</feature>
<name>A0AA88GG54_NAELO</name>
<feature type="domain" description="DUF4116" evidence="1">
    <location>
        <begin position="117"/>
        <end position="164"/>
    </location>
</feature>